<evidence type="ECO:0000256" key="1">
    <source>
        <dbReference type="SAM" id="Phobius"/>
    </source>
</evidence>
<feature type="transmembrane region" description="Helical" evidence="1">
    <location>
        <begin position="66"/>
        <end position="85"/>
    </location>
</feature>
<name>A0A7K1L3Q8_9ACTN</name>
<comment type="caution">
    <text evidence="2">The sequence shown here is derived from an EMBL/GenBank/DDBJ whole genome shotgun (WGS) entry which is preliminary data.</text>
</comment>
<organism evidence="2 3">
    <name type="scientific">Actinomadura litoris</name>
    <dbReference type="NCBI Taxonomy" id="2678616"/>
    <lineage>
        <taxon>Bacteria</taxon>
        <taxon>Bacillati</taxon>
        <taxon>Actinomycetota</taxon>
        <taxon>Actinomycetes</taxon>
        <taxon>Streptosporangiales</taxon>
        <taxon>Thermomonosporaceae</taxon>
        <taxon>Actinomadura</taxon>
    </lineage>
</organism>
<keyword evidence="3" id="KW-1185">Reference proteome</keyword>
<accession>A0A7K1L3Q8</accession>
<protein>
    <submittedName>
        <fullName evidence="2">Uncharacterized protein</fullName>
    </submittedName>
</protein>
<evidence type="ECO:0000313" key="2">
    <source>
        <dbReference type="EMBL" id="MUN39000.1"/>
    </source>
</evidence>
<sequence length="88" mass="9242">MTTLLLIVSAYVVVVALLAGELRATAPADRRAWLRQHAPLLAWTLPVTATVTLFTLADTAPLPDQAAWAVIVAPVAAAAAFLLAVGRR</sequence>
<proteinExistence type="predicted"/>
<feature type="transmembrane region" description="Helical" evidence="1">
    <location>
        <begin position="6"/>
        <end position="26"/>
    </location>
</feature>
<dbReference type="EMBL" id="WOFH01000007">
    <property type="protein sequence ID" value="MUN39000.1"/>
    <property type="molecule type" value="Genomic_DNA"/>
</dbReference>
<reference evidence="2 3" key="1">
    <citation type="submission" date="2019-11" db="EMBL/GenBank/DDBJ databases">
        <authorList>
            <person name="Cao P."/>
        </authorList>
    </citation>
    <scope>NUCLEOTIDE SEQUENCE [LARGE SCALE GENOMIC DNA]</scope>
    <source>
        <strain evidence="2 3">NEAU-AAG5</strain>
    </source>
</reference>
<dbReference type="RefSeq" id="WP_156218190.1">
    <property type="nucleotide sequence ID" value="NZ_WOFH01000007.1"/>
</dbReference>
<feature type="transmembrane region" description="Helical" evidence="1">
    <location>
        <begin position="38"/>
        <end position="60"/>
    </location>
</feature>
<keyword evidence="1" id="KW-0472">Membrane</keyword>
<gene>
    <name evidence="2" type="ORF">GNZ18_20685</name>
</gene>
<evidence type="ECO:0000313" key="3">
    <source>
        <dbReference type="Proteomes" id="UP000432015"/>
    </source>
</evidence>
<keyword evidence="1" id="KW-1133">Transmembrane helix</keyword>
<dbReference type="Proteomes" id="UP000432015">
    <property type="component" value="Unassembled WGS sequence"/>
</dbReference>
<dbReference type="AlphaFoldDB" id="A0A7K1L3Q8"/>
<keyword evidence="1" id="KW-0812">Transmembrane</keyword>